<dbReference type="EMBL" id="CAADRP010001530">
    <property type="protein sequence ID" value="VFU39516.1"/>
    <property type="molecule type" value="Genomic_DNA"/>
</dbReference>
<protein>
    <recommendedName>
        <fullName evidence="3">Phosphoribosylformimino-5-aminoimidazole carboxamide ribotide isomerase</fullName>
    </recommendedName>
</protein>
<reference evidence="2" key="1">
    <citation type="submission" date="2019-03" db="EMBL/GenBank/DDBJ databases">
        <authorList>
            <person name="Mank J."/>
            <person name="Almeida P."/>
        </authorList>
    </citation>
    <scope>NUCLEOTIDE SEQUENCE</scope>
    <source>
        <strain evidence="2">78183</strain>
    </source>
</reference>
<name>A0A6N2LF30_SALVM</name>
<dbReference type="GO" id="GO:0000105">
    <property type="term" value="P:L-histidine biosynthetic process"/>
    <property type="evidence" value="ECO:0007669"/>
    <property type="project" value="InterPro"/>
</dbReference>
<evidence type="ECO:0000313" key="2">
    <source>
        <dbReference type="EMBL" id="VFU39516.1"/>
    </source>
</evidence>
<dbReference type="AlphaFoldDB" id="A0A6N2LF30"/>
<dbReference type="InterPro" id="IPR036822">
    <property type="entry name" value="CutC-like_dom_sf"/>
</dbReference>
<dbReference type="GO" id="GO:0000162">
    <property type="term" value="P:L-tryptophan biosynthetic process"/>
    <property type="evidence" value="ECO:0007669"/>
    <property type="project" value="TreeGrafter"/>
</dbReference>
<dbReference type="GO" id="GO:0003949">
    <property type="term" value="F:1-(5-phosphoribosyl)-5-[(5-phosphoribosylamino)methylideneamino]imidazole-4-carboxamide isomerase activity"/>
    <property type="evidence" value="ECO:0007669"/>
    <property type="project" value="InterPro"/>
</dbReference>
<evidence type="ECO:0000256" key="1">
    <source>
        <dbReference type="ARBA" id="ARBA00009667"/>
    </source>
</evidence>
<dbReference type="SUPFAM" id="SSF110395">
    <property type="entry name" value="CutC-like"/>
    <property type="match status" value="1"/>
</dbReference>
<evidence type="ECO:0008006" key="3">
    <source>
        <dbReference type="Google" id="ProtNLM"/>
    </source>
</evidence>
<organism evidence="2">
    <name type="scientific">Salix viminalis</name>
    <name type="common">Common osier</name>
    <name type="synonym">Basket willow</name>
    <dbReference type="NCBI Taxonomy" id="40686"/>
    <lineage>
        <taxon>Eukaryota</taxon>
        <taxon>Viridiplantae</taxon>
        <taxon>Streptophyta</taxon>
        <taxon>Embryophyta</taxon>
        <taxon>Tracheophyta</taxon>
        <taxon>Spermatophyta</taxon>
        <taxon>Magnoliopsida</taxon>
        <taxon>eudicotyledons</taxon>
        <taxon>Gunneridae</taxon>
        <taxon>Pentapetalae</taxon>
        <taxon>rosids</taxon>
        <taxon>fabids</taxon>
        <taxon>Malpighiales</taxon>
        <taxon>Salicaceae</taxon>
        <taxon>Saliceae</taxon>
        <taxon>Salix</taxon>
    </lineage>
</organism>
<dbReference type="PANTHER" id="PTHR43090:SF2">
    <property type="entry name" value="1-(5-PHOSPHORIBOSYL)-5-[(5-PHOSPHORIBOSYLAMINO)METHYLIDENEAMINO] IMIDAZOLE-4-CARBOXAMIDE ISOMERASE"/>
    <property type="match status" value="1"/>
</dbReference>
<dbReference type="InterPro" id="IPR044524">
    <property type="entry name" value="Isoase_HisA-like"/>
</dbReference>
<dbReference type="PANTHER" id="PTHR43090">
    <property type="entry name" value="1-(5-PHOSPHORIBOSYL)-5-[(5-PHOSPHORIBOSYLAMINO)METHYLIDENEAMINO] IMIDAZOLE-4-CARBOXAMIDE ISOMERASE"/>
    <property type="match status" value="1"/>
</dbReference>
<comment type="similarity">
    <text evidence="1">Belongs to the HisA/HisF family.</text>
</comment>
<accession>A0A6N2LF30</accession>
<proteinExistence type="inferred from homology"/>
<sequence length="139" mass="15907">MVCVISSLFKDKPLHRKKMILFGLFCCLLVFVLAEKKELCFAEDIPDLLAQLGKFANKVGGGINVNNALSYVEEGASHVIVTSYVFSNGQTDLERLERRFHHPSSDTNHYLSCCGKKWFRNLLRRRSKQTGEYQLALFF</sequence>
<dbReference type="InterPro" id="IPR013785">
    <property type="entry name" value="Aldolase_TIM"/>
</dbReference>
<dbReference type="Gene3D" id="3.20.20.70">
    <property type="entry name" value="Aldolase class I"/>
    <property type="match status" value="1"/>
</dbReference>
<dbReference type="GO" id="GO:0005737">
    <property type="term" value="C:cytoplasm"/>
    <property type="evidence" value="ECO:0007669"/>
    <property type="project" value="TreeGrafter"/>
</dbReference>
<gene>
    <name evidence="2" type="ORF">SVIM_LOCUS219842</name>
</gene>